<name>A0A9E7FZ28_9LILI</name>
<dbReference type="Proteomes" id="UP001055439">
    <property type="component" value="Chromosome 5"/>
</dbReference>
<dbReference type="AlphaFoldDB" id="A0A9E7FZ28"/>
<evidence type="ECO:0000313" key="3">
    <source>
        <dbReference type="Proteomes" id="UP001055439"/>
    </source>
</evidence>
<gene>
    <name evidence="2" type="ORF">MUK42_05771</name>
</gene>
<protein>
    <recommendedName>
        <fullName evidence="4">Transmembrane protein</fullName>
    </recommendedName>
</protein>
<keyword evidence="1" id="KW-0472">Membrane</keyword>
<evidence type="ECO:0008006" key="4">
    <source>
        <dbReference type="Google" id="ProtNLM"/>
    </source>
</evidence>
<organism evidence="2 3">
    <name type="scientific">Musa troglodytarum</name>
    <name type="common">fe'i banana</name>
    <dbReference type="NCBI Taxonomy" id="320322"/>
    <lineage>
        <taxon>Eukaryota</taxon>
        <taxon>Viridiplantae</taxon>
        <taxon>Streptophyta</taxon>
        <taxon>Embryophyta</taxon>
        <taxon>Tracheophyta</taxon>
        <taxon>Spermatophyta</taxon>
        <taxon>Magnoliopsida</taxon>
        <taxon>Liliopsida</taxon>
        <taxon>Zingiberales</taxon>
        <taxon>Musaceae</taxon>
        <taxon>Musa</taxon>
    </lineage>
</organism>
<reference evidence="2" key="1">
    <citation type="submission" date="2022-05" db="EMBL/GenBank/DDBJ databases">
        <title>The Musa troglodytarum L. genome provides insights into the mechanism of non-climacteric behaviour and enrichment of carotenoids.</title>
        <authorList>
            <person name="Wang J."/>
        </authorList>
    </citation>
    <scope>NUCLEOTIDE SEQUENCE</scope>
    <source>
        <tissue evidence="2">Leaf</tissue>
    </source>
</reference>
<proteinExistence type="predicted"/>
<dbReference type="EMBL" id="CP097507">
    <property type="protein sequence ID" value="URE03688.1"/>
    <property type="molecule type" value="Genomic_DNA"/>
</dbReference>
<keyword evidence="1" id="KW-0812">Transmembrane</keyword>
<evidence type="ECO:0000313" key="2">
    <source>
        <dbReference type="EMBL" id="URE03688.1"/>
    </source>
</evidence>
<keyword evidence="3" id="KW-1185">Reference proteome</keyword>
<keyword evidence="1" id="KW-1133">Transmembrane helix</keyword>
<accession>A0A9E7FZ28</accession>
<feature type="transmembrane region" description="Helical" evidence="1">
    <location>
        <begin position="85"/>
        <end position="105"/>
    </location>
</feature>
<evidence type="ECO:0000256" key="1">
    <source>
        <dbReference type="SAM" id="Phobius"/>
    </source>
</evidence>
<sequence>MIARHGRMGITVVERASNSWFSNKETTAVYLVMFVRNNRHPFLTKPLLVPIPTTTFPCSNPINEEEQQQQGIEARGRSSGGDRRVSARWIVILCSCSFGVGVLFADKCGSCFASGIGVMSKI</sequence>